<dbReference type="HOGENOM" id="CLU_074017_0_0_1"/>
<evidence type="ECO:0000259" key="1">
    <source>
        <dbReference type="PROSITE" id="PS50181"/>
    </source>
</evidence>
<evidence type="ECO:0000313" key="2">
    <source>
        <dbReference type="EMBL" id="KIM29766.1"/>
    </source>
</evidence>
<dbReference type="SUPFAM" id="SSF81383">
    <property type="entry name" value="F-box domain"/>
    <property type="match status" value="1"/>
</dbReference>
<dbReference type="AlphaFoldDB" id="A0A0C3BE72"/>
<dbReference type="SUPFAM" id="SSF52047">
    <property type="entry name" value="RNI-like"/>
    <property type="match status" value="1"/>
</dbReference>
<organism evidence="2 3">
    <name type="scientific">Serendipita vermifera MAFF 305830</name>
    <dbReference type="NCBI Taxonomy" id="933852"/>
    <lineage>
        <taxon>Eukaryota</taxon>
        <taxon>Fungi</taxon>
        <taxon>Dikarya</taxon>
        <taxon>Basidiomycota</taxon>
        <taxon>Agaricomycotina</taxon>
        <taxon>Agaricomycetes</taxon>
        <taxon>Sebacinales</taxon>
        <taxon>Serendipitaceae</taxon>
        <taxon>Serendipita</taxon>
    </lineage>
</organism>
<dbReference type="InterPro" id="IPR001810">
    <property type="entry name" value="F-box_dom"/>
</dbReference>
<keyword evidence="3" id="KW-1185">Reference proteome</keyword>
<dbReference type="Gene3D" id="1.20.1280.50">
    <property type="match status" value="1"/>
</dbReference>
<sequence>MIQTRVTRKIGTGIDDSRQTGLLDCPIEILIQIFEYYVSDKLNRLHHLALVCKLWNNIVTDIPTLWTHIVITIVTIPNGSFSHIIDLQLHLVRRFITKSGDFPLDIHIDLSAIRYRGHFKDLQLLFDLLYAEIHRWRSLYIIFPQNLDLSQIACQYLYGRPPRLAELGLRDFSMRMSQTTSFTDLPSLKMLVLDSGFAYKEMVTSFSLASLQSLDIDLHGFEMWDEGMGAPTWPSDISLARSLRSLRIRCSRSGGATYYAKTLERPLLLPLLRKLEICKVERIGGITFDLPALQTLIFDAIISKPSPDLAQTHPAEEVIWRPTLDLS</sequence>
<feature type="domain" description="F-box" evidence="1">
    <location>
        <begin position="19"/>
        <end position="69"/>
    </location>
</feature>
<protein>
    <recommendedName>
        <fullName evidence="1">F-box domain-containing protein</fullName>
    </recommendedName>
</protein>
<dbReference type="Proteomes" id="UP000054097">
    <property type="component" value="Unassembled WGS sequence"/>
</dbReference>
<reference evidence="3" key="2">
    <citation type="submission" date="2015-01" db="EMBL/GenBank/DDBJ databases">
        <title>Evolutionary Origins and Diversification of the Mycorrhizal Mutualists.</title>
        <authorList>
            <consortium name="DOE Joint Genome Institute"/>
            <consortium name="Mycorrhizal Genomics Consortium"/>
            <person name="Kohler A."/>
            <person name="Kuo A."/>
            <person name="Nagy L.G."/>
            <person name="Floudas D."/>
            <person name="Copeland A."/>
            <person name="Barry K.W."/>
            <person name="Cichocki N."/>
            <person name="Veneault-Fourrey C."/>
            <person name="LaButti K."/>
            <person name="Lindquist E.A."/>
            <person name="Lipzen A."/>
            <person name="Lundell T."/>
            <person name="Morin E."/>
            <person name="Murat C."/>
            <person name="Riley R."/>
            <person name="Ohm R."/>
            <person name="Sun H."/>
            <person name="Tunlid A."/>
            <person name="Henrissat B."/>
            <person name="Grigoriev I.V."/>
            <person name="Hibbett D.S."/>
            <person name="Martin F."/>
        </authorList>
    </citation>
    <scope>NUCLEOTIDE SEQUENCE [LARGE SCALE GENOMIC DNA]</scope>
    <source>
        <strain evidence="3">MAFF 305830</strain>
    </source>
</reference>
<dbReference type="InterPro" id="IPR036047">
    <property type="entry name" value="F-box-like_dom_sf"/>
</dbReference>
<accession>A0A0C3BE72</accession>
<dbReference type="PROSITE" id="PS50181">
    <property type="entry name" value="FBOX"/>
    <property type="match status" value="1"/>
</dbReference>
<proteinExistence type="predicted"/>
<reference evidence="2 3" key="1">
    <citation type="submission" date="2014-04" db="EMBL/GenBank/DDBJ databases">
        <authorList>
            <consortium name="DOE Joint Genome Institute"/>
            <person name="Kuo A."/>
            <person name="Zuccaro A."/>
            <person name="Kohler A."/>
            <person name="Nagy L.G."/>
            <person name="Floudas D."/>
            <person name="Copeland A."/>
            <person name="Barry K.W."/>
            <person name="Cichocki N."/>
            <person name="Veneault-Fourrey C."/>
            <person name="LaButti K."/>
            <person name="Lindquist E.A."/>
            <person name="Lipzen A."/>
            <person name="Lundell T."/>
            <person name="Morin E."/>
            <person name="Murat C."/>
            <person name="Sun H."/>
            <person name="Tunlid A."/>
            <person name="Henrissat B."/>
            <person name="Grigoriev I.V."/>
            <person name="Hibbett D.S."/>
            <person name="Martin F."/>
            <person name="Nordberg H.P."/>
            <person name="Cantor M.N."/>
            <person name="Hua S.X."/>
        </authorList>
    </citation>
    <scope>NUCLEOTIDE SEQUENCE [LARGE SCALE GENOMIC DNA]</scope>
    <source>
        <strain evidence="2 3">MAFF 305830</strain>
    </source>
</reference>
<name>A0A0C3BE72_SERVB</name>
<dbReference type="STRING" id="933852.A0A0C3BE72"/>
<dbReference type="EMBL" id="KN824287">
    <property type="protein sequence ID" value="KIM29766.1"/>
    <property type="molecule type" value="Genomic_DNA"/>
</dbReference>
<dbReference type="OrthoDB" id="2866718at2759"/>
<gene>
    <name evidence="2" type="ORF">M408DRAFT_22633</name>
</gene>
<evidence type="ECO:0000313" key="3">
    <source>
        <dbReference type="Proteomes" id="UP000054097"/>
    </source>
</evidence>
<dbReference type="Pfam" id="PF12937">
    <property type="entry name" value="F-box-like"/>
    <property type="match status" value="1"/>
</dbReference>
<feature type="non-terminal residue" evidence="2">
    <location>
        <position position="327"/>
    </location>
</feature>